<evidence type="ECO:0000256" key="1">
    <source>
        <dbReference type="SAM" id="SignalP"/>
    </source>
</evidence>
<dbReference type="RefSeq" id="WP_272636441.1">
    <property type="nucleotide sequence ID" value="NZ_JAZDDF010000002.1"/>
</dbReference>
<gene>
    <name evidence="2" type="ORF">V1H85_07920</name>
</gene>
<organism evidence="2 3">
    <name type="scientific">Maribacter flavus</name>
    <dbReference type="NCBI Taxonomy" id="1658664"/>
    <lineage>
        <taxon>Bacteria</taxon>
        <taxon>Pseudomonadati</taxon>
        <taxon>Bacteroidota</taxon>
        <taxon>Flavobacteriia</taxon>
        <taxon>Flavobacteriales</taxon>
        <taxon>Flavobacteriaceae</taxon>
        <taxon>Maribacter</taxon>
    </lineage>
</organism>
<comment type="caution">
    <text evidence="2">The sequence shown here is derived from an EMBL/GenBank/DDBJ whole genome shotgun (WGS) entry which is preliminary data.</text>
</comment>
<name>A0ABU7IHG3_9FLAO</name>
<keyword evidence="1" id="KW-0732">Signal</keyword>
<keyword evidence="3" id="KW-1185">Reference proteome</keyword>
<evidence type="ECO:0000313" key="3">
    <source>
        <dbReference type="Proteomes" id="UP001343698"/>
    </source>
</evidence>
<dbReference type="Proteomes" id="UP001343698">
    <property type="component" value="Unassembled WGS sequence"/>
</dbReference>
<accession>A0ABU7IHG3</accession>
<evidence type="ECO:0008006" key="4">
    <source>
        <dbReference type="Google" id="ProtNLM"/>
    </source>
</evidence>
<protein>
    <recommendedName>
        <fullName evidence="4">DUF3575 domain-containing protein</fullName>
    </recommendedName>
</protein>
<feature type="signal peptide" evidence="1">
    <location>
        <begin position="1"/>
        <end position="19"/>
    </location>
</feature>
<evidence type="ECO:0000313" key="2">
    <source>
        <dbReference type="EMBL" id="MEE1972366.1"/>
    </source>
</evidence>
<reference evidence="2 3" key="1">
    <citation type="submission" date="2024-01" db="EMBL/GenBank/DDBJ databases">
        <title>Maribacter spp. originated from different algae showed divergent polysaccharides utilization ability.</title>
        <authorList>
            <person name="Wang H."/>
            <person name="Wu Y."/>
        </authorList>
    </citation>
    <scope>NUCLEOTIDE SEQUENCE [LARGE SCALE GENOMIC DNA]</scope>
    <source>
        <strain evidence="2 3">KPT27_14</strain>
    </source>
</reference>
<sequence>MKNSLFVCLFFFFSLSAQSNKNVENGLVKVNVFIPGASYELGVSQSSTLNFDVALIPGGRYNSFSGSQLGILPGAQVEYRYYHNMGRRISRSKNISGNSGNYVAAVNQFYLGNSIIGNLRMDSSFYNIVALSYGIQRTKLKGFYWGISFGPGVGFSQLDTQPTLFVDAKLGWVISKRK</sequence>
<dbReference type="EMBL" id="JAZDDF010000002">
    <property type="protein sequence ID" value="MEE1972366.1"/>
    <property type="molecule type" value="Genomic_DNA"/>
</dbReference>
<proteinExistence type="predicted"/>
<feature type="chain" id="PRO_5047063620" description="DUF3575 domain-containing protein" evidence="1">
    <location>
        <begin position="20"/>
        <end position="178"/>
    </location>
</feature>